<dbReference type="SUPFAM" id="SSF48452">
    <property type="entry name" value="TPR-like"/>
    <property type="match status" value="1"/>
</dbReference>
<protein>
    <submittedName>
        <fullName evidence="2">Uncharacterized protein</fullName>
    </submittedName>
</protein>
<comment type="caution">
    <text evidence="2">The sequence shown here is derived from an EMBL/GenBank/DDBJ whole genome shotgun (WGS) entry which is preliminary data.</text>
</comment>
<dbReference type="EMBL" id="QXGD01003338">
    <property type="protein sequence ID" value="KAE9178519.1"/>
    <property type="molecule type" value="Genomic_DNA"/>
</dbReference>
<accession>A0A6A3HB12</accession>
<dbReference type="Proteomes" id="UP000440367">
    <property type="component" value="Unassembled WGS sequence"/>
</dbReference>
<evidence type="ECO:0000256" key="1">
    <source>
        <dbReference type="SAM" id="MobiDB-lite"/>
    </source>
</evidence>
<dbReference type="InterPro" id="IPR011990">
    <property type="entry name" value="TPR-like_helical_dom_sf"/>
</dbReference>
<sequence length="75" mass="8468">MESDTSLTRYGRTTQAQQGRRRAQGHGPVCFVLQRSWPKGNSRRDSALYELGRYADAYRAYKNGLSHEASDAGLF</sequence>
<dbReference type="Gene3D" id="1.25.40.10">
    <property type="entry name" value="Tetratricopeptide repeat domain"/>
    <property type="match status" value="1"/>
</dbReference>
<evidence type="ECO:0000313" key="3">
    <source>
        <dbReference type="EMBL" id="KAE9178519.1"/>
    </source>
</evidence>
<evidence type="ECO:0000313" key="5">
    <source>
        <dbReference type="Proteomes" id="UP000460718"/>
    </source>
</evidence>
<gene>
    <name evidence="3" type="ORF">PF002_g28054</name>
    <name evidence="2" type="ORF">PF011_g27696</name>
</gene>
<proteinExistence type="predicted"/>
<dbReference type="AlphaFoldDB" id="A0A6A3HB12"/>
<organism evidence="2 5">
    <name type="scientific">Phytophthora fragariae</name>
    <dbReference type="NCBI Taxonomy" id="53985"/>
    <lineage>
        <taxon>Eukaryota</taxon>
        <taxon>Sar</taxon>
        <taxon>Stramenopiles</taxon>
        <taxon>Oomycota</taxon>
        <taxon>Peronosporomycetes</taxon>
        <taxon>Peronosporales</taxon>
        <taxon>Peronosporaceae</taxon>
        <taxon>Phytophthora</taxon>
    </lineage>
</organism>
<name>A0A6A3HB12_9STRA</name>
<feature type="region of interest" description="Disordered" evidence="1">
    <location>
        <begin position="1"/>
        <end position="26"/>
    </location>
</feature>
<evidence type="ECO:0000313" key="2">
    <source>
        <dbReference type="EMBL" id="KAE8967066.1"/>
    </source>
</evidence>
<dbReference type="Proteomes" id="UP000460718">
    <property type="component" value="Unassembled WGS sequence"/>
</dbReference>
<dbReference type="EMBL" id="QXFW01004132">
    <property type="protein sequence ID" value="KAE8967066.1"/>
    <property type="molecule type" value="Genomic_DNA"/>
</dbReference>
<evidence type="ECO:0000313" key="4">
    <source>
        <dbReference type="Proteomes" id="UP000440367"/>
    </source>
</evidence>
<reference evidence="2 5" key="1">
    <citation type="submission" date="2018-09" db="EMBL/GenBank/DDBJ databases">
        <title>Genomic investigation of the strawberry pathogen Phytophthora fragariae indicates pathogenicity is determined by transcriptional variation in three key races.</title>
        <authorList>
            <person name="Adams T.M."/>
            <person name="Armitage A.D."/>
            <person name="Sobczyk M.K."/>
            <person name="Bates H.J."/>
            <person name="Dunwell J.M."/>
            <person name="Nellist C.F."/>
            <person name="Harrison R.J."/>
        </authorList>
    </citation>
    <scope>NUCLEOTIDE SEQUENCE [LARGE SCALE GENOMIC DNA]</scope>
    <source>
        <strain evidence="3 4">BC-1</strain>
        <strain evidence="2 5">SCRP245</strain>
    </source>
</reference>